<comment type="caution">
    <text evidence="1">The sequence shown here is derived from an EMBL/GenBank/DDBJ whole genome shotgun (WGS) entry which is preliminary data.</text>
</comment>
<organism evidence="1 2">
    <name type="scientific">Herbiconiux daphne</name>
    <dbReference type="NCBI Taxonomy" id="2970914"/>
    <lineage>
        <taxon>Bacteria</taxon>
        <taxon>Bacillati</taxon>
        <taxon>Actinomycetota</taxon>
        <taxon>Actinomycetes</taxon>
        <taxon>Micrococcales</taxon>
        <taxon>Microbacteriaceae</taxon>
        <taxon>Herbiconiux</taxon>
    </lineage>
</organism>
<evidence type="ECO:0000313" key="1">
    <source>
        <dbReference type="EMBL" id="MCS5736740.1"/>
    </source>
</evidence>
<evidence type="ECO:0008006" key="3">
    <source>
        <dbReference type="Google" id="ProtNLM"/>
    </source>
</evidence>
<dbReference type="RefSeq" id="WP_259542828.1">
    <property type="nucleotide sequence ID" value="NZ_JANLCJ010000146.1"/>
</dbReference>
<proteinExistence type="predicted"/>
<keyword evidence="2" id="KW-1185">Reference proteome</keyword>
<dbReference type="EMBL" id="JANLCJ010000146">
    <property type="protein sequence ID" value="MCS5736740.1"/>
    <property type="molecule type" value="Genomic_DNA"/>
</dbReference>
<accession>A0ABT2H9W0</accession>
<gene>
    <name evidence="1" type="ORF">N1032_23700</name>
</gene>
<name>A0ABT2H9W0_9MICO</name>
<dbReference type="Proteomes" id="UP001165586">
    <property type="component" value="Unassembled WGS sequence"/>
</dbReference>
<evidence type="ECO:0000313" key="2">
    <source>
        <dbReference type="Proteomes" id="UP001165586"/>
    </source>
</evidence>
<reference evidence="1" key="1">
    <citation type="submission" date="2022-08" db="EMBL/GenBank/DDBJ databases">
        <authorList>
            <person name="Deng Y."/>
            <person name="Han X.-F."/>
            <person name="Zhang Y.-Q."/>
        </authorList>
    </citation>
    <scope>NUCLEOTIDE SEQUENCE</scope>
    <source>
        <strain evidence="1">CPCC 203386</strain>
    </source>
</reference>
<protein>
    <recommendedName>
        <fullName evidence="3">DNA-binding protein</fullName>
    </recommendedName>
</protein>
<feature type="non-terminal residue" evidence="1">
    <location>
        <position position="62"/>
    </location>
</feature>
<sequence>MTSRDISALVGSRHDNVKVSIDRLIERGVISNTALQVFEEINNLGLPVRREQYVFSGEQGKR</sequence>